<dbReference type="PANTHER" id="PTHR21531:SF0">
    <property type="entry name" value="PROTEIN LTV1 HOMOLOG"/>
    <property type="match status" value="1"/>
</dbReference>
<dbReference type="Pfam" id="PF04180">
    <property type="entry name" value="LTV"/>
    <property type="match status" value="2"/>
</dbReference>
<name>A0A0L0HPC0_SPIPD</name>
<proteinExistence type="inferred from homology"/>
<dbReference type="GO" id="GO:0042274">
    <property type="term" value="P:ribosomal small subunit biogenesis"/>
    <property type="evidence" value="ECO:0007669"/>
    <property type="project" value="InterPro"/>
</dbReference>
<feature type="region of interest" description="Disordered" evidence="2">
    <location>
        <begin position="185"/>
        <end position="211"/>
    </location>
</feature>
<dbReference type="InParanoid" id="A0A0L0HPC0"/>
<feature type="compositionally biased region" description="Basic and acidic residues" evidence="2">
    <location>
        <begin position="108"/>
        <end position="132"/>
    </location>
</feature>
<comment type="similarity">
    <text evidence="1">Belongs to the LTV1 family.</text>
</comment>
<accession>A0A0L0HPC0</accession>
<dbReference type="GO" id="GO:0005634">
    <property type="term" value="C:nucleus"/>
    <property type="evidence" value="ECO:0007669"/>
    <property type="project" value="TreeGrafter"/>
</dbReference>
<feature type="compositionally biased region" description="Acidic residues" evidence="2">
    <location>
        <begin position="56"/>
        <end position="98"/>
    </location>
</feature>
<protein>
    <submittedName>
        <fullName evidence="3">Uncharacterized protein</fullName>
    </submittedName>
</protein>
<dbReference type="OrthoDB" id="5852896at2759"/>
<sequence>MGKKKFIDPKNSIHYQVVHRSQRDPALADEASSRYVLKAVPPSYNLLKKGKYDVDQVPEGDYPEFEEQSDEEFDREFEDGDFDEEFEDEEESEPEADEDGKNSVSNAKSKDALHRSKEGKPTSERLNAKEDPSLYGIFFNDQDKYDYMKHLKPIGEDPGAVFMEPKATQKKDKSGGIQFVDEQAAEAHSGKRKVTFDLPSEALPSTNEDRVGMLNRADPSLLEVSADVREVLYALDDEEYVDDAADDDFFAALDADEVPEGFEEEVPEVEGEEDDGDQEDWYKEYKKYKKHTPHDSDEENEDESDIHNSRWDRRTAETSFSVMSSSTMFRNDKLTLLDDQFDRVLDEYSDDEIGELDADDPSVRGDNLVPNPTKNTCISSNTKRVISPIINKSKCQQEVLSRSLIHLENGARRVEPTIPLHRVGLHSLVGETLQFCDECLHSELVWMPSP</sequence>
<evidence type="ECO:0000313" key="4">
    <source>
        <dbReference type="Proteomes" id="UP000053201"/>
    </source>
</evidence>
<dbReference type="GO" id="GO:0030688">
    <property type="term" value="C:preribosome, small subunit precursor"/>
    <property type="evidence" value="ECO:0007669"/>
    <property type="project" value="TreeGrafter"/>
</dbReference>
<dbReference type="eggNOG" id="KOG2637">
    <property type="taxonomic scope" value="Eukaryota"/>
</dbReference>
<organism evidence="3 4">
    <name type="scientific">Spizellomyces punctatus (strain DAOM BR117)</name>
    <dbReference type="NCBI Taxonomy" id="645134"/>
    <lineage>
        <taxon>Eukaryota</taxon>
        <taxon>Fungi</taxon>
        <taxon>Fungi incertae sedis</taxon>
        <taxon>Chytridiomycota</taxon>
        <taxon>Chytridiomycota incertae sedis</taxon>
        <taxon>Chytridiomycetes</taxon>
        <taxon>Spizellomycetales</taxon>
        <taxon>Spizellomycetaceae</taxon>
        <taxon>Spizellomyces</taxon>
    </lineage>
</organism>
<dbReference type="InterPro" id="IPR007307">
    <property type="entry name" value="Ltv1"/>
</dbReference>
<feature type="region of interest" description="Disordered" evidence="2">
    <location>
        <begin position="48"/>
        <end position="133"/>
    </location>
</feature>
<dbReference type="RefSeq" id="XP_016610854.1">
    <property type="nucleotide sequence ID" value="XM_016750207.1"/>
</dbReference>
<gene>
    <name evidence="3" type="ORF">SPPG_01897</name>
</gene>
<evidence type="ECO:0000256" key="1">
    <source>
        <dbReference type="ARBA" id="ARBA00009078"/>
    </source>
</evidence>
<dbReference type="STRING" id="645134.A0A0L0HPC0"/>
<dbReference type="VEuPathDB" id="FungiDB:SPPG_01897"/>
<dbReference type="Proteomes" id="UP000053201">
    <property type="component" value="Unassembled WGS sequence"/>
</dbReference>
<feature type="region of interest" description="Disordered" evidence="2">
    <location>
        <begin position="255"/>
        <end position="310"/>
    </location>
</feature>
<dbReference type="GeneID" id="27685530"/>
<dbReference type="OMA" id="TAQHFTL"/>
<dbReference type="PANTHER" id="PTHR21531">
    <property type="entry name" value="LOW-TEMPERATURE VIABILITY PROTEIN LTV1-RELATED"/>
    <property type="match status" value="1"/>
</dbReference>
<keyword evidence="4" id="KW-1185">Reference proteome</keyword>
<dbReference type="GO" id="GO:0000056">
    <property type="term" value="P:ribosomal small subunit export from nucleus"/>
    <property type="evidence" value="ECO:0007669"/>
    <property type="project" value="TreeGrafter"/>
</dbReference>
<evidence type="ECO:0000313" key="3">
    <source>
        <dbReference type="EMBL" id="KND02815.1"/>
    </source>
</evidence>
<dbReference type="FunCoup" id="A0A0L0HPC0">
    <property type="interactions" value="319"/>
</dbReference>
<dbReference type="EMBL" id="KQ257452">
    <property type="protein sequence ID" value="KND02815.1"/>
    <property type="molecule type" value="Genomic_DNA"/>
</dbReference>
<evidence type="ECO:0000256" key="2">
    <source>
        <dbReference type="SAM" id="MobiDB-lite"/>
    </source>
</evidence>
<dbReference type="GO" id="GO:0005829">
    <property type="term" value="C:cytosol"/>
    <property type="evidence" value="ECO:0007669"/>
    <property type="project" value="TreeGrafter"/>
</dbReference>
<feature type="compositionally biased region" description="Acidic residues" evidence="2">
    <location>
        <begin position="255"/>
        <end position="279"/>
    </location>
</feature>
<reference evidence="3 4" key="1">
    <citation type="submission" date="2009-08" db="EMBL/GenBank/DDBJ databases">
        <title>The Genome Sequence of Spizellomyces punctatus strain DAOM BR117.</title>
        <authorList>
            <consortium name="The Broad Institute Genome Sequencing Platform"/>
            <person name="Russ C."/>
            <person name="Cuomo C."/>
            <person name="Shea T."/>
            <person name="Young S.K."/>
            <person name="Zeng Q."/>
            <person name="Koehrsen M."/>
            <person name="Haas B."/>
            <person name="Borodovsky M."/>
            <person name="Guigo R."/>
            <person name="Alvarado L."/>
            <person name="Berlin A."/>
            <person name="Bochicchio J."/>
            <person name="Borenstein D."/>
            <person name="Chapman S."/>
            <person name="Chen Z."/>
            <person name="Engels R."/>
            <person name="Freedman E."/>
            <person name="Gellesch M."/>
            <person name="Goldberg J."/>
            <person name="Griggs A."/>
            <person name="Gujja S."/>
            <person name="Heiman D."/>
            <person name="Hepburn T."/>
            <person name="Howarth C."/>
            <person name="Jen D."/>
            <person name="Larson L."/>
            <person name="Lewis B."/>
            <person name="Mehta T."/>
            <person name="Park D."/>
            <person name="Pearson M."/>
            <person name="Roberts A."/>
            <person name="Saif S."/>
            <person name="Shenoy N."/>
            <person name="Sisk P."/>
            <person name="Stolte C."/>
            <person name="Sykes S."/>
            <person name="Thomson T."/>
            <person name="Walk T."/>
            <person name="White J."/>
            <person name="Yandava C."/>
            <person name="Burger G."/>
            <person name="Gray M.W."/>
            <person name="Holland P.W.H."/>
            <person name="King N."/>
            <person name="Lang F.B.F."/>
            <person name="Roger A.J."/>
            <person name="Ruiz-Trillo I."/>
            <person name="Lander E."/>
            <person name="Nusbaum C."/>
        </authorList>
    </citation>
    <scope>NUCLEOTIDE SEQUENCE [LARGE SCALE GENOMIC DNA]</scope>
    <source>
        <strain evidence="3 4">DAOM BR117</strain>
    </source>
</reference>
<dbReference type="AlphaFoldDB" id="A0A0L0HPC0"/>